<reference evidence="7 8" key="1">
    <citation type="journal article" date="2007" name="Nature">
        <title>Evolution of genes and genomes on the Drosophila phylogeny.</title>
        <authorList>
            <consortium name="Drosophila 12 Genomes Consortium"/>
            <person name="Clark A.G."/>
            <person name="Eisen M.B."/>
            <person name="Smith D.R."/>
            <person name="Bergman C.M."/>
            <person name="Oliver B."/>
            <person name="Markow T.A."/>
            <person name="Kaufman T.C."/>
            <person name="Kellis M."/>
            <person name="Gelbart W."/>
            <person name="Iyer V.N."/>
            <person name="Pollard D.A."/>
            <person name="Sackton T.B."/>
            <person name="Larracuente A.M."/>
            <person name="Singh N.D."/>
            <person name="Abad J.P."/>
            <person name="Abt D.N."/>
            <person name="Adryan B."/>
            <person name="Aguade M."/>
            <person name="Akashi H."/>
            <person name="Anderson W.W."/>
            <person name="Aquadro C.F."/>
            <person name="Ardell D.H."/>
            <person name="Arguello R."/>
            <person name="Artieri C.G."/>
            <person name="Barbash D.A."/>
            <person name="Barker D."/>
            <person name="Barsanti P."/>
            <person name="Batterham P."/>
            <person name="Batzoglou S."/>
            <person name="Begun D."/>
            <person name="Bhutkar A."/>
            <person name="Blanco E."/>
            <person name="Bosak S.A."/>
            <person name="Bradley R.K."/>
            <person name="Brand A.D."/>
            <person name="Brent M.R."/>
            <person name="Brooks A.N."/>
            <person name="Brown R.H."/>
            <person name="Butlin R.K."/>
            <person name="Caggese C."/>
            <person name="Calvi B.R."/>
            <person name="Bernardo de Carvalho A."/>
            <person name="Caspi A."/>
            <person name="Castrezana S."/>
            <person name="Celniker S.E."/>
            <person name="Chang J.L."/>
            <person name="Chapple C."/>
            <person name="Chatterji S."/>
            <person name="Chinwalla A."/>
            <person name="Civetta A."/>
            <person name="Clifton S.W."/>
            <person name="Comeron J.M."/>
            <person name="Costello J.C."/>
            <person name="Coyne J.A."/>
            <person name="Daub J."/>
            <person name="David R.G."/>
            <person name="Delcher A.L."/>
            <person name="Delehaunty K."/>
            <person name="Do C.B."/>
            <person name="Ebling H."/>
            <person name="Edwards K."/>
            <person name="Eickbush T."/>
            <person name="Evans J.D."/>
            <person name="Filipski A."/>
            <person name="Findeiss S."/>
            <person name="Freyhult E."/>
            <person name="Fulton L."/>
            <person name="Fulton R."/>
            <person name="Garcia A.C."/>
            <person name="Gardiner A."/>
            <person name="Garfield D.A."/>
            <person name="Garvin B.E."/>
            <person name="Gibson G."/>
            <person name="Gilbert D."/>
            <person name="Gnerre S."/>
            <person name="Godfrey J."/>
            <person name="Good R."/>
            <person name="Gotea V."/>
            <person name="Gravely B."/>
            <person name="Greenberg A.J."/>
            <person name="Griffiths-Jones S."/>
            <person name="Gross S."/>
            <person name="Guigo R."/>
            <person name="Gustafson E.A."/>
            <person name="Haerty W."/>
            <person name="Hahn M.W."/>
            <person name="Halligan D.L."/>
            <person name="Halpern A.L."/>
            <person name="Halter G.M."/>
            <person name="Han M.V."/>
            <person name="Heger A."/>
            <person name="Hillier L."/>
            <person name="Hinrichs A.S."/>
            <person name="Holmes I."/>
            <person name="Hoskins R.A."/>
            <person name="Hubisz M.J."/>
            <person name="Hultmark D."/>
            <person name="Huntley M.A."/>
            <person name="Jaffe D.B."/>
            <person name="Jagadeeshan S."/>
            <person name="Jeck W.R."/>
            <person name="Johnson J."/>
            <person name="Jones C.D."/>
            <person name="Jordan W.C."/>
            <person name="Karpen G.H."/>
            <person name="Kataoka E."/>
            <person name="Keightley P.D."/>
            <person name="Kheradpour P."/>
            <person name="Kirkness E.F."/>
            <person name="Koerich L.B."/>
            <person name="Kristiansen K."/>
            <person name="Kudrna D."/>
            <person name="Kulathinal R.J."/>
            <person name="Kumar S."/>
            <person name="Kwok R."/>
            <person name="Lander E."/>
            <person name="Langley C.H."/>
            <person name="Lapoint R."/>
            <person name="Lazzaro B.P."/>
            <person name="Lee S.J."/>
            <person name="Levesque L."/>
            <person name="Li R."/>
            <person name="Lin C.F."/>
            <person name="Lin M.F."/>
            <person name="Lindblad-Toh K."/>
            <person name="Llopart A."/>
            <person name="Long M."/>
            <person name="Low L."/>
            <person name="Lozovsky E."/>
            <person name="Lu J."/>
            <person name="Luo M."/>
            <person name="Machado C.A."/>
            <person name="Makalowski W."/>
            <person name="Marzo M."/>
            <person name="Matsuda M."/>
            <person name="Matzkin L."/>
            <person name="McAllister B."/>
            <person name="McBride C.S."/>
            <person name="McKernan B."/>
            <person name="McKernan K."/>
            <person name="Mendez-Lago M."/>
            <person name="Minx P."/>
            <person name="Mollenhauer M.U."/>
            <person name="Montooth K."/>
            <person name="Mount S.M."/>
            <person name="Mu X."/>
            <person name="Myers E."/>
            <person name="Negre B."/>
            <person name="Newfeld S."/>
            <person name="Nielsen R."/>
            <person name="Noor M.A."/>
            <person name="O'Grady P."/>
            <person name="Pachter L."/>
            <person name="Papaceit M."/>
            <person name="Parisi M.J."/>
            <person name="Parisi M."/>
            <person name="Parts L."/>
            <person name="Pedersen J.S."/>
            <person name="Pesole G."/>
            <person name="Phillippy A.M."/>
            <person name="Ponting C.P."/>
            <person name="Pop M."/>
            <person name="Porcelli D."/>
            <person name="Powell J.R."/>
            <person name="Prohaska S."/>
            <person name="Pruitt K."/>
            <person name="Puig M."/>
            <person name="Quesneville H."/>
            <person name="Ram K.R."/>
            <person name="Rand D."/>
            <person name="Rasmussen M.D."/>
            <person name="Reed L.K."/>
            <person name="Reenan R."/>
            <person name="Reily A."/>
            <person name="Remington K.A."/>
            <person name="Rieger T.T."/>
            <person name="Ritchie M.G."/>
            <person name="Robin C."/>
            <person name="Rogers Y.H."/>
            <person name="Rohde C."/>
            <person name="Rozas J."/>
            <person name="Rubenfield M.J."/>
            <person name="Ruiz A."/>
            <person name="Russo S."/>
            <person name="Salzberg S.L."/>
            <person name="Sanchez-Gracia A."/>
            <person name="Saranga D.J."/>
            <person name="Sato H."/>
            <person name="Schaeffer S.W."/>
            <person name="Schatz M.C."/>
            <person name="Schlenke T."/>
            <person name="Schwartz R."/>
            <person name="Segarra C."/>
            <person name="Singh R.S."/>
            <person name="Sirot L."/>
            <person name="Sirota M."/>
            <person name="Sisneros N.B."/>
            <person name="Smith C.D."/>
            <person name="Smith T.F."/>
            <person name="Spieth J."/>
            <person name="Stage D.E."/>
            <person name="Stark A."/>
            <person name="Stephan W."/>
            <person name="Strausberg R.L."/>
            <person name="Strempel S."/>
            <person name="Sturgill D."/>
            <person name="Sutton G."/>
            <person name="Sutton G.G."/>
            <person name="Tao W."/>
            <person name="Teichmann S."/>
            <person name="Tobari Y.N."/>
            <person name="Tomimura Y."/>
            <person name="Tsolas J.M."/>
            <person name="Valente V.L."/>
            <person name="Venter E."/>
            <person name="Venter J.C."/>
            <person name="Vicario S."/>
            <person name="Vieira F.G."/>
            <person name="Vilella A.J."/>
            <person name="Villasante A."/>
            <person name="Walenz B."/>
            <person name="Wang J."/>
            <person name="Wasserman M."/>
            <person name="Watts T."/>
            <person name="Wilson D."/>
            <person name="Wilson R.K."/>
            <person name="Wing R.A."/>
            <person name="Wolfner M.F."/>
            <person name="Wong A."/>
            <person name="Wong G.K."/>
            <person name="Wu C.I."/>
            <person name="Wu G."/>
            <person name="Yamamoto D."/>
            <person name="Yang H.P."/>
            <person name="Yang S.P."/>
            <person name="Yorke J.A."/>
            <person name="Yoshida K."/>
            <person name="Zdobnov E."/>
            <person name="Zhang P."/>
            <person name="Zhang Y."/>
            <person name="Zimin A.V."/>
            <person name="Baldwin J."/>
            <person name="Abdouelleil A."/>
            <person name="Abdulkadir J."/>
            <person name="Abebe A."/>
            <person name="Abera B."/>
            <person name="Abreu J."/>
            <person name="Acer S.C."/>
            <person name="Aftuck L."/>
            <person name="Alexander A."/>
            <person name="An P."/>
            <person name="Anderson E."/>
            <person name="Anderson S."/>
            <person name="Arachi H."/>
            <person name="Azer M."/>
            <person name="Bachantsang P."/>
            <person name="Barry A."/>
            <person name="Bayul T."/>
            <person name="Berlin A."/>
            <person name="Bessette D."/>
            <person name="Bloom T."/>
            <person name="Blye J."/>
            <person name="Boguslavskiy L."/>
            <person name="Bonnet C."/>
            <person name="Boukhgalter B."/>
            <person name="Bourzgui I."/>
            <person name="Brown A."/>
            <person name="Cahill P."/>
            <person name="Channer S."/>
            <person name="Cheshatsang Y."/>
            <person name="Chuda L."/>
            <person name="Citroen M."/>
            <person name="Collymore A."/>
            <person name="Cooke P."/>
            <person name="Costello M."/>
            <person name="D'Aco K."/>
            <person name="Daza R."/>
            <person name="De Haan G."/>
            <person name="DeGray S."/>
            <person name="DeMaso C."/>
            <person name="Dhargay N."/>
            <person name="Dooley K."/>
            <person name="Dooley E."/>
            <person name="Doricent M."/>
            <person name="Dorje P."/>
            <person name="Dorjee K."/>
            <person name="Dupes A."/>
            <person name="Elong R."/>
            <person name="Falk J."/>
            <person name="Farina A."/>
            <person name="Faro S."/>
            <person name="Ferguson D."/>
            <person name="Fisher S."/>
            <person name="Foley C.D."/>
            <person name="Franke A."/>
            <person name="Friedrich D."/>
            <person name="Gadbois L."/>
            <person name="Gearin G."/>
            <person name="Gearin C.R."/>
            <person name="Giannoukos G."/>
            <person name="Goode T."/>
            <person name="Graham J."/>
            <person name="Grandbois E."/>
            <person name="Grewal S."/>
            <person name="Gyaltsen K."/>
            <person name="Hafez N."/>
            <person name="Hagos B."/>
            <person name="Hall J."/>
            <person name="Henson C."/>
            <person name="Hollinger A."/>
            <person name="Honan T."/>
            <person name="Huard M.D."/>
            <person name="Hughes L."/>
            <person name="Hurhula B."/>
            <person name="Husby M.E."/>
            <person name="Kamat A."/>
            <person name="Kanga B."/>
            <person name="Kashin S."/>
            <person name="Khazanovich D."/>
            <person name="Kisner P."/>
            <person name="Lance K."/>
            <person name="Lara M."/>
            <person name="Lee W."/>
            <person name="Lennon N."/>
            <person name="Letendre F."/>
            <person name="LeVine R."/>
            <person name="Lipovsky A."/>
            <person name="Liu X."/>
            <person name="Liu J."/>
            <person name="Liu S."/>
            <person name="Lokyitsang T."/>
            <person name="Lokyitsang Y."/>
            <person name="Lubonja R."/>
            <person name="Lui A."/>
            <person name="MacDonald P."/>
            <person name="Magnisalis V."/>
            <person name="Maru K."/>
            <person name="Matthews C."/>
            <person name="McCusker W."/>
            <person name="McDonough S."/>
            <person name="Mehta T."/>
            <person name="Meldrim J."/>
            <person name="Meneus L."/>
            <person name="Mihai O."/>
            <person name="Mihalev A."/>
            <person name="Mihova T."/>
            <person name="Mittelman R."/>
            <person name="Mlenga V."/>
            <person name="Montmayeur A."/>
            <person name="Mulrain L."/>
            <person name="Navidi A."/>
            <person name="Naylor J."/>
            <person name="Negash T."/>
            <person name="Nguyen T."/>
            <person name="Nguyen N."/>
            <person name="Nicol R."/>
            <person name="Norbu C."/>
            <person name="Norbu N."/>
            <person name="Novod N."/>
            <person name="O'Neill B."/>
            <person name="Osman S."/>
            <person name="Markiewicz E."/>
            <person name="Oyono O.L."/>
            <person name="Patti C."/>
            <person name="Phunkhang P."/>
            <person name="Pierre F."/>
            <person name="Priest M."/>
            <person name="Raghuraman S."/>
            <person name="Rege F."/>
            <person name="Reyes R."/>
            <person name="Rise C."/>
            <person name="Rogov P."/>
            <person name="Ross K."/>
            <person name="Ryan E."/>
            <person name="Settipalli S."/>
            <person name="Shea T."/>
            <person name="Sherpa N."/>
            <person name="Shi L."/>
            <person name="Shih D."/>
            <person name="Sparrow T."/>
            <person name="Spaulding J."/>
            <person name="Stalker J."/>
            <person name="Stange-Thomann N."/>
            <person name="Stavropoulos S."/>
            <person name="Stone C."/>
            <person name="Strader C."/>
            <person name="Tesfaye S."/>
            <person name="Thomson T."/>
            <person name="Thoulutsang Y."/>
            <person name="Thoulutsang D."/>
            <person name="Topham K."/>
            <person name="Topping I."/>
            <person name="Tsamla T."/>
            <person name="Vassiliev H."/>
            <person name="Vo A."/>
            <person name="Wangchuk T."/>
            <person name="Wangdi T."/>
            <person name="Weiand M."/>
            <person name="Wilkinson J."/>
            <person name="Wilson A."/>
            <person name="Yadav S."/>
            <person name="Young G."/>
            <person name="Yu Q."/>
            <person name="Zembek L."/>
            <person name="Zhong D."/>
            <person name="Zimmer A."/>
            <person name="Zwirko Z."/>
            <person name="Jaffe D.B."/>
            <person name="Alvarez P."/>
            <person name="Brockman W."/>
            <person name="Butler J."/>
            <person name="Chin C."/>
            <person name="Gnerre S."/>
            <person name="Grabherr M."/>
            <person name="Kleber M."/>
            <person name="Mauceli E."/>
            <person name="MacCallum I."/>
        </authorList>
    </citation>
    <scope>NUCLEOTIDE SEQUENCE [LARGE SCALE GENOMIC DNA]</scope>
    <source>
        <strain evidence="8">white501</strain>
    </source>
</reference>
<dbReference type="GO" id="GO:0006364">
    <property type="term" value="P:rRNA processing"/>
    <property type="evidence" value="ECO:0007669"/>
    <property type="project" value="TreeGrafter"/>
</dbReference>
<feature type="compositionally biased region" description="Polar residues" evidence="4">
    <location>
        <begin position="214"/>
        <end position="226"/>
    </location>
</feature>
<evidence type="ECO:0000313" key="8">
    <source>
        <dbReference type="Proteomes" id="UP000000304"/>
    </source>
</evidence>
<dbReference type="Pfam" id="PF08190">
    <property type="entry name" value="PIH1"/>
    <property type="match status" value="1"/>
</dbReference>
<dbReference type="InterPro" id="IPR012981">
    <property type="entry name" value="PIH1_N"/>
</dbReference>
<feature type="compositionally biased region" description="Low complexity" evidence="4">
    <location>
        <begin position="193"/>
        <end position="205"/>
    </location>
</feature>
<dbReference type="InterPro" id="IPR050734">
    <property type="entry name" value="PIH1/Kintoun_subfamily"/>
</dbReference>
<dbReference type="OMA" id="DFNRPNR"/>
<feature type="compositionally biased region" description="Polar residues" evidence="4">
    <location>
        <begin position="725"/>
        <end position="742"/>
    </location>
</feature>
<feature type="compositionally biased region" description="Polar residues" evidence="4">
    <location>
        <begin position="402"/>
        <end position="415"/>
    </location>
</feature>
<feature type="compositionally biased region" description="Acidic residues" evidence="4">
    <location>
        <begin position="885"/>
        <end position="899"/>
    </location>
</feature>
<dbReference type="PANTHER" id="PTHR22997:SF0">
    <property type="entry name" value="PIH1 DOMAIN-CONTAINING PROTEIN 1"/>
    <property type="match status" value="1"/>
</dbReference>
<name>B4Q494_DROSI</name>
<dbReference type="HOGENOM" id="CLU_261098_0_0_1"/>
<dbReference type="GO" id="GO:0005737">
    <property type="term" value="C:cytoplasm"/>
    <property type="evidence" value="ECO:0007669"/>
    <property type="project" value="TreeGrafter"/>
</dbReference>
<evidence type="ECO:0000256" key="4">
    <source>
        <dbReference type="SAM" id="MobiDB-lite"/>
    </source>
</evidence>
<feature type="compositionally biased region" description="Polar residues" evidence="4">
    <location>
        <begin position="702"/>
        <end position="714"/>
    </location>
</feature>
<dbReference type="Proteomes" id="UP000000304">
    <property type="component" value="Chromosome 2L"/>
</dbReference>
<dbReference type="SMR" id="B4Q494"/>
<feature type="compositionally biased region" description="Low complexity" evidence="4">
    <location>
        <begin position="360"/>
        <end position="374"/>
    </location>
</feature>
<feature type="domain" description="PIH1 N-terminal" evidence="5">
    <location>
        <begin position="1082"/>
        <end position="1218"/>
    </location>
</feature>
<comment type="similarity">
    <text evidence="1">Belongs to the PIH1 family.</text>
</comment>
<dbReference type="InterPro" id="IPR041442">
    <property type="entry name" value="PIH1D1/2/3_CS-like"/>
</dbReference>
<gene>
    <name evidence="7" type="primary">Dsim\GD22098</name>
    <name evidence="7" type="ORF">Dsim_GD22098</name>
</gene>
<dbReference type="Pfam" id="PF18201">
    <property type="entry name" value="PIH1_CS"/>
    <property type="match status" value="1"/>
</dbReference>
<feature type="compositionally biased region" description="Polar residues" evidence="4">
    <location>
        <begin position="764"/>
        <end position="776"/>
    </location>
</feature>
<evidence type="ECO:0000256" key="1">
    <source>
        <dbReference type="ARBA" id="ARBA00008511"/>
    </source>
</evidence>
<protein>
    <recommendedName>
        <fullName evidence="2">PIH1 domain-containing protein 1</fullName>
    </recommendedName>
</protein>
<feature type="compositionally biased region" description="Polar residues" evidence="4">
    <location>
        <begin position="670"/>
        <end position="682"/>
    </location>
</feature>
<feature type="compositionally biased region" description="Basic and acidic residues" evidence="4">
    <location>
        <begin position="163"/>
        <end position="177"/>
    </location>
</feature>
<dbReference type="OrthoDB" id="7865757at2759"/>
<evidence type="ECO:0000256" key="3">
    <source>
        <dbReference type="ARBA" id="ARBA00046233"/>
    </source>
</evidence>
<feature type="region of interest" description="Disordered" evidence="4">
    <location>
        <begin position="402"/>
        <end position="495"/>
    </location>
</feature>
<keyword evidence="8" id="KW-1185">Reference proteome</keyword>
<feature type="region of interest" description="Disordered" evidence="4">
    <location>
        <begin position="133"/>
        <end position="342"/>
    </location>
</feature>
<proteinExistence type="inferred from homology"/>
<feature type="domain" description="PIH1D1/2/3 CS-like" evidence="6">
    <location>
        <begin position="1272"/>
        <end position="1351"/>
    </location>
</feature>
<organism evidence="7 8">
    <name type="scientific">Drosophila simulans</name>
    <name type="common">Fruit fly</name>
    <dbReference type="NCBI Taxonomy" id="7240"/>
    <lineage>
        <taxon>Eukaryota</taxon>
        <taxon>Metazoa</taxon>
        <taxon>Ecdysozoa</taxon>
        <taxon>Arthropoda</taxon>
        <taxon>Hexapoda</taxon>
        <taxon>Insecta</taxon>
        <taxon>Pterygota</taxon>
        <taxon>Neoptera</taxon>
        <taxon>Endopterygota</taxon>
        <taxon>Diptera</taxon>
        <taxon>Brachycera</taxon>
        <taxon>Muscomorpha</taxon>
        <taxon>Ephydroidea</taxon>
        <taxon>Drosophilidae</taxon>
        <taxon>Drosophila</taxon>
        <taxon>Sophophora</taxon>
    </lineage>
</organism>
<dbReference type="EMBL" id="CM000361">
    <property type="protein sequence ID" value="EDX04844.1"/>
    <property type="molecule type" value="Genomic_DNA"/>
</dbReference>
<dbReference type="PANTHER" id="PTHR22997">
    <property type="entry name" value="PIH1 DOMAIN-CONTAINING PROTEIN 1"/>
    <property type="match status" value="1"/>
</dbReference>
<feature type="region of interest" description="Disordered" evidence="4">
    <location>
        <begin position="568"/>
        <end position="829"/>
    </location>
</feature>
<feature type="compositionally biased region" description="Polar residues" evidence="4">
    <location>
        <begin position="425"/>
        <end position="449"/>
    </location>
</feature>
<feature type="compositionally biased region" description="Low complexity" evidence="4">
    <location>
        <begin position="613"/>
        <end position="624"/>
    </location>
</feature>
<sequence length="1353" mass="157053">MSRRSNFIEGNDNFRDQNLRFVRNEFEDNINQFFGGADPGGSGPQQKPPPRDSLIVQPTAGNSELDNRRQFLRDLGASRVLANAMAQRTFNVPKFNLRHFQRQRFRLSVELGDSHQDVVDKKVLRAIEEAVDSYDDVGSRPRTPSPPRNIDWHSARMNNSPANKDRSRSNNRQREDNFADNNRGVVEQREPINRNTGPGNRNNPGLKPAEFNRNRNANAQDFNRNNRNMDRSEFNQNNRNVNPNFNRNEGSRPNPQEFRGPNRNTNAQEFNRNNRNQNHQDFNRSNRNQNPQEFNRPNRNQNPQDFNRPNRNQNPQDFNRSNRNQNPQDFNRYNRNANPQEFNRNIRNDNEQEFNHNRNAVNDEFNRNNRNVNNQTFHQGHNQNNRNANAQFNRKTFDENRNFNNQRFQGPNNHINYRGQMPNYDHSQVNNNRRHGNQNFVSNQQTNLDRNAICDDGNQLPRDRFRSPEAHPQQPPYPRNVNANLAGGNRGPQKRHNYQRIVNDNQIILRRTDWIDEEEDLDLDLDHHDMDDYVPDERELLEDADFIDDTNDALMNDDQYEEREFNRYSRGNQHNNQDHNIDDRNSYGHNRNDRNFEGMRRQFDPELDRRNLNDNFNQRNNSSRGGDTLRFPPREDDTFQGSNNPNFPPNYQHTIPRRSGSGNRGRDTSSNRPMGPNQNRRSAPNADEAAPRGAHSGAPIQDGTNSNRKINKNVNPGRVVPNRISAGTPNQPRSNSTTSQTRNVNPGVPNKNVKKSTVPHDNRAPQQNKPVNTNPGASKPGQPVNKPKPQATKINAAMAKPLAGQKRKAETPKLGGATKAEPTKRQRAETDRSFLISGISLPYINSNTKELPQPEEQSYAVTFFEQTPIYNTNIYATDDGHVNEDESDAEEEEMSDAESLDSNRSGVLSKWKGRSSRKKVRTQLRKEWTKIYRTNNYKDWFPWWRDYKWCGSEINKKLEKFGDRNLRHRFAPIGRKPMTVKAINQIFKSGHMGLEKNTFSHYRNMRSIFILMNEKFLHSLSNERLEQLQDLIRGVPNHLWLYKIRSMVYLWERYHSTLKTHAGNNFKSDKEIQSIAREWKRICVKSFKTNSDEKFFINVCQAVEVPAPQDLTEEELIGILESPTPGSYRVPMSISDPRLTKDRSDKTVDVCDIAINPKFLVKIQKSQLFKNFFMQIVIEAMSEKYNVQLNMEKTIILNNRKFIGTLVTHRVRNEDMKRAQSASGLSAALNDRDGAVAPENSGKLVQEIDEKDAAAIRKSRQSAGGLLDIQYKLSGRVRDESVVEIHAEIYLPNYVSSQEFSLVVGEDRIVVESHKYGYVFNKFVSYRLQQDRAQALFDKTSRMHRVRIPVFTN</sequence>
<feature type="compositionally biased region" description="Basic and acidic residues" evidence="4">
    <location>
        <begin position="576"/>
        <end position="612"/>
    </location>
</feature>
<dbReference type="GO" id="GO:0000492">
    <property type="term" value="P:box C/D snoRNP assembly"/>
    <property type="evidence" value="ECO:0007669"/>
    <property type="project" value="TreeGrafter"/>
</dbReference>
<feature type="compositionally biased region" description="Polar residues" evidence="4">
    <location>
        <begin position="639"/>
        <end position="653"/>
    </location>
</feature>
<dbReference type="STRING" id="7240.B4Q494"/>
<evidence type="ECO:0000259" key="5">
    <source>
        <dbReference type="Pfam" id="PF08190"/>
    </source>
</evidence>
<evidence type="ECO:0000256" key="2">
    <source>
        <dbReference type="ARBA" id="ARBA00040540"/>
    </source>
</evidence>
<feature type="region of interest" description="Disordered" evidence="4">
    <location>
        <begin position="876"/>
        <end position="912"/>
    </location>
</feature>
<feature type="region of interest" description="Disordered" evidence="4">
    <location>
        <begin position="34"/>
        <end position="53"/>
    </location>
</feature>
<feature type="compositionally biased region" description="Low complexity" evidence="4">
    <location>
        <begin position="234"/>
        <end position="248"/>
    </location>
</feature>
<comment type="function">
    <text evidence="3">Involved in the assembly of C/D box small nucleolar ribonucleoprotein (snoRNP) particles. Recruits the SWI/SNF complex to the core promoter of rRNA genes and enhances pre-rRNA transcription. Mediates interaction of TELO2 with the R2TP complex which is necessary for the stability of MTOR and SMG1. Positively regulates the assembly and activity of the mTORC1 complex.</text>
</comment>
<evidence type="ECO:0000259" key="6">
    <source>
        <dbReference type="Pfam" id="PF18201"/>
    </source>
</evidence>
<dbReference type="GO" id="GO:1990904">
    <property type="term" value="C:ribonucleoprotein complex"/>
    <property type="evidence" value="ECO:0007669"/>
    <property type="project" value="TreeGrafter"/>
</dbReference>
<evidence type="ECO:0000313" key="7">
    <source>
        <dbReference type="EMBL" id="EDX04844.1"/>
    </source>
</evidence>
<feature type="region of interest" description="Disordered" evidence="4">
    <location>
        <begin position="360"/>
        <end position="386"/>
    </location>
</feature>
<dbReference type="PhylomeDB" id="B4Q494"/>
<accession>B4Q494</accession>
<dbReference type="GO" id="GO:0097255">
    <property type="term" value="C:R2TP complex"/>
    <property type="evidence" value="ECO:0007669"/>
    <property type="project" value="TreeGrafter"/>
</dbReference>
<feature type="compositionally biased region" description="Polar residues" evidence="4">
    <location>
        <begin position="262"/>
        <end position="342"/>
    </location>
</feature>